<dbReference type="PIRSF" id="PIRSF029826">
    <property type="entry name" value="UCP029826_pph"/>
    <property type="match status" value="1"/>
</dbReference>
<organism evidence="1 2">
    <name type="scientific">Roseimicrobium gellanilyticum</name>
    <dbReference type="NCBI Taxonomy" id="748857"/>
    <lineage>
        <taxon>Bacteria</taxon>
        <taxon>Pseudomonadati</taxon>
        <taxon>Verrucomicrobiota</taxon>
        <taxon>Verrucomicrobiia</taxon>
        <taxon>Verrucomicrobiales</taxon>
        <taxon>Verrucomicrobiaceae</taxon>
        <taxon>Roseimicrobium</taxon>
    </lineage>
</organism>
<dbReference type="Proteomes" id="UP000253426">
    <property type="component" value="Unassembled WGS sequence"/>
</dbReference>
<dbReference type="SUPFAM" id="SSF101386">
    <property type="entry name" value="all-alpha NTP pyrophosphatases"/>
    <property type="match status" value="1"/>
</dbReference>
<gene>
    <name evidence="1" type="ORF">DES53_102611</name>
</gene>
<reference evidence="1 2" key="1">
    <citation type="submission" date="2018-06" db="EMBL/GenBank/DDBJ databases">
        <title>Genomic Encyclopedia of Type Strains, Phase IV (KMG-IV): sequencing the most valuable type-strain genomes for metagenomic binning, comparative biology and taxonomic classification.</title>
        <authorList>
            <person name="Goeker M."/>
        </authorList>
    </citation>
    <scope>NUCLEOTIDE SEQUENCE [LARGE SCALE GENOMIC DNA]</scope>
    <source>
        <strain evidence="1 2">DSM 25532</strain>
    </source>
</reference>
<dbReference type="GO" id="GO:0047429">
    <property type="term" value="F:nucleoside triphosphate diphosphatase activity"/>
    <property type="evidence" value="ECO:0007669"/>
    <property type="project" value="InterPro"/>
</dbReference>
<sequence length="114" mass="13052">MTIEELTARICAFRDARDWMQYHNPKDLAMAIAAESGELMQPFVWKTPEQVEAVAQEKHDYLRDEVADVAMLLFEFAHNLGISVEDAILAKLARNEQRYPVEKAHGSNAKYTEL</sequence>
<protein>
    <submittedName>
        <fullName evidence="1">NTP pyrophosphatase (Non-canonical NTP hydrolase)</fullName>
    </submittedName>
</protein>
<evidence type="ECO:0000313" key="1">
    <source>
        <dbReference type="EMBL" id="RBP46225.1"/>
    </source>
</evidence>
<dbReference type="AlphaFoldDB" id="A0A366HRC9"/>
<keyword evidence="1" id="KW-0378">Hydrolase</keyword>
<dbReference type="PANTHER" id="PTHR46523">
    <property type="entry name" value="DCTP PYROPHOSPHATASE 1"/>
    <property type="match status" value="1"/>
</dbReference>
<dbReference type="Pfam" id="PF12643">
    <property type="entry name" value="MazG-like"/>
    <property type="match status" value="1"/>
</dbReference>
<dbReference type="RefSeq" id="WP_113957755.1">
    <property type="nucleotide sequence ID" value="NZ_QNRR01000002.1"/>
</dbReference>
<evidence type="ECO:0000313" key="2">
    <source>
        <dbReference type="Proteomes" id="UP000253426"/>
    </source>
</evidence>
<dbReference type="PANTHER" id="PTHR46523:SF1">
    <property type="entry name" value="DCTP PYROPHOSPHATASE 1"/>
    <property type="match status" value="1"/>
</dbReference>
<keyword evidence="2" id="KW-1185">Reference proteome</keyword>
<name>A0A366HRC9_9BACT</name>
<comment type="caution">
    <text evidence="1">The sequence shown here is derived from an EMBL/GenBank/DDBJ whole genome shotgun (WGS) entry which is preliminary data.</text>
</comment>
<dbReference type="OrthoDB" id="9791898at2"/>
<proteinExistence type="predicted"/>
<dbReference type="GO" id="GO:0009143">
    <property type="term" value="P:nucleoside triphosphate catabolic process"/>
    <property type="evidence" value="ECO:0007669"/>
    <property type="project" value="InterPro"/>
</dbReference>
<dbReference type="EMBL" id="QNRR01000002">
    <property type="protein sequence ID" value="RBP46225.1"/>
    <property type="molecule type" value="Genomic_DNA"/>
</dbReference>
<dbReference type="Gene3D" id="1.10.287.1080">
    <property type="entry name" value="MazG-like"/>
    <property type="match status" value="1"/>
</dbReference>
<dbReference type="InterPro" id="IPR052555">
    <property type="entry name" value="dCTP_Pyrophosphatase"/>
</dbReference>
<accession>A0A366HRC9</accession>
<dbReference type="CDD" id="cd11537">
    <property type="entry name" value="NTP-PPase_RS21-C6_like"/>
    <property type="match status" value="1"/>
</dbReference>
<dbReference type="InterPro" id="IPR025984">
    <property type="entry name" value="DCTPP"/>
</dbReference>